<feature type="domain" description="HTH luxR-type" evidence="4">
    <location>
        <begin position="151"/>
        <end position="208"/>
    </location>
</feature>
<reference evidence="6" key="3">
    <citation type="submission" date="2022-09" db="EMBL/GenBank/DDBJ databases">
        <title>Intensive care unit water sources are persistently colonized with multi-drug resistant bacteria and are the site of extensive horizontal gene transfer of antibiotic resistance genes.</title>
        <authorList>
            <person name="Diorio-Toth L."/>
        </authorList>
    </citation>
    <scope>NUCLEOTIDE SEQUENCE</scope>
    <source>
        <strain evidence="6">GD03918</strain>
    </source>
</reference>
<reference evidence="8" key="2">
    <citation type="submission" date="2022-08" db="EMBL/GenBank/DDBJ databases">
        <title>Genomic characterization and comparative genomic analysis of a strain of klebsiella michiganensis carrying blaKPC-2 isolated from the blood of children with very preterm bloodstream infection.</title>
        <authorList>
            <person name="Zhang N."/>
        </authorList>
    </citation>
    <scope>NUCLEOTIDE SEQUENCE</scope>
    <source>
        <strain evidence="8">BSI-KPN166</strain>
    </source>
</reference>
<dbReference type="RefSeq" id="WP_025106310.1">
    <property type="nucleotide sequence ID" value="NZ_ABVZTX020000014.1"/>
</dbReference>
<keyword evidence="2" id="KW-0238">DNA-binding</keyword>
<evidence type="ECO:0000313" key="9">
    <source>
        <dbReference type="Proteomes" id="UP000036305"/>
    </source>
</evidence>
<keyword evidence="9" id="KW-1185">Reference proteome</keyword>
<dbReference type="InterPro" id="IPR036388">
    <property type="entry name" value="WH-like_DNA-bd_sf"/>
</dbReference>
<dbReference type="Proteomes" id="UP000036305">
    <property type="component" value="Unassembled WGS sequence"/>
</dbReference>
<evidence type="ECO:0000313" key="5">
    <source>
        <dbReference type="EMBL" id="KLY39225.1"/>
    </source>
</evidence>
<dbReference type="SMART" id="SM00421">
    <property type="entry name" value="HTH_LUXR"/>
    <property type="match status" value="1"/>
</dbReference>
<dbReference type="EMBL" id="CP102103">
    <property type="protein sequence ID" value="UWZ76673.1"/>
    <property type="molecule type" value="Genomic_DNA"/>
</dbReference>
<dbReference type="AlphaFoldDB" id="A0A0J2HVS3"/>
<dbReference type="GO" id="GO:0006355">
    <property type="term" value="P:regulation of DNA-templated transcription"/>
    <property type="evidence" value="ECO:0007669"/>
    <property type="project" value="InterPro"/>
</dbReference>
<protein>
    <submittedName>
        <fullName evidence="6">LuxR C-terminal-related transcriptional regulator</fullName>
    </submittedName>
</protein>
<dbReference type="Proteomes" id="UP001159937">
    <property type="component" value="Unassembled WGS sequence"/>
</dbReference>
<organism evidence="6 10">
    <name type="scientific">Klebsiella michiganensis</name>
    <dbReference type="NCBI Taxonomy" id="1134687"/>
    <lineage>
        <taxon>Bacteria</taxon>
        <taxon>Pseudomonadati</taxon>
        <taxon>Pseudomonadota</taxon>
        <taxon>Gammaproteobacteria</taxon>
        <taxon>Enterobacterales</taxon>
        <taxon>Enterobacteriaceae</taxon>
        <taxon>Klebsiella/Raoultella group</taxon>
        <taxon>Klebsiella</taxon>
    </lineage>
</organism>
<evidence type="ECO:0000313" key="7">
    <source>
        <dbReference type="EMBL" id="MEC6051570.1"/>
    </source>
</evidence>
<dbReference type="GeneID" id="66559793"/>
<reference evidence="7" key="4">
    <citation type="journal article" date="2023" name="Nat. Commun.">
        <title>Genomic dissection of endemic carbapenem resistance reveals metallo-beta-lactamase dissemination through clonal, plasmid and integron transfer.</title>
        <authorList>
            <person name="Macesic N."/>
            <person name="Hawkey J."/>
            <person name="Vezina B."/>
            <person name="Wisniewski J.A."/>
            <person name="Cottingham H."/>
            <person name="Blakeway L.V."/>
            <person name="Harshegyi T."/>
            <person name="Pragastis K."/>
            <person name="Badoordeen G.Z."/>
            <person name="Dennison A."/>
            <person name="Spelman D.W."/>
            <person name="Jenney A.W.J."/>
            <person name="Peleg A.Y."/>
        </authorList>
    </citation>
    <scope>NUCLEOTIDE SEQUENCE</scope>
    <source>
        <strain evidence="7">CPO078</strain>
    </source>
</reference>
<dbReference type="Pfam" id="PF00196">
    <property type="entry name" value="GerE"/>
    <property type="match status" value="1"/>
</dbReference>
<dbReference type="InterPro" id="IPR006793">
    <property type="entry name" value="FaeA"/>
</dbReference>
<dbReference type="EMBL" id="LEUS01000012">
    <property type="protein sequence ID" value="KLY39225.1"/>
    <property type="molecule type" value="Genomic_DNA"/>
</dbReference>
<dbReference type="Gene3D" id="1.10.10.10">
    <property type="entry name" value="Winged helix-like DNA-binding domain superfamily/Winged helix DNA-binding domain"/>
    <property type="match status" value="2"/>
</dbReference>
<evidence type="ECO:0000313" key="8">
    <source>
        <dbReference type="EMBL" id="UWZ76673.1"/>
    </source>
</evidence>
<dbReference type="Proteomes" id="UP001060345">
    <property type="component" value="Chromosome"/>
</dbReference>
<name>A0A0J2HVS3_9ENTR</name>
<evidence type="ECO:0000256" key="2">
    <source>
        <dbReference type="ARBA" id="ARBA00023125"/>
    </source>
</evidence>
<dbReference type="EMBL" id="JAOCBF010000061">
    <property type="protein sequence ID" value="MDH0966661.1"/>
    <property type="molecule type" value="Genomic_DNA"/>
</dbReference>
<dbReference type="Pfam" id="PF04703">
    <property type="entry name" value="FaeA"/>
    <property type="match status" value="1"/>
</dbReference>
<evidence type="ECO:0000313" key="6">
    <source>
        <dbReference type="EMBL" id="MDH0966661.1"/>
    </source>
</evidence>
<keyword evidence="1" id="KW-0805">Transcription regulation</keyword>
<evidence type="ECO:0000256" key="1">
    <source>
        <dbReference type="ARBA" id="ARBA00023015"/>
    </source>
</evidence>
<dbReference type="GO" id="GO:0003677">
    <property type="term" value="F:DNA binding"/>
    <property type="evidence" value="ECO:0007669"/>
    <property type="project" value="UniProtKB-KW"/>
</dbReference>
<dbReference type="InterPro" id="IPR000792">
    <property type="entry name" value="Tscrpt_reg_LuxR_C"/>
</dbReference>
<keyword evidence="3" id="KW-0804">Transcription</keyword>
<dbReference type="InterPro" id="IPR016032">
    <property type="entry name" value="Sig_transdc_resp-reg_C-effctor"/>
</dbReference>
<reference evidence="5 9" key="1">
    <citation type="submission" date="2015-06" db="EMBL/GenBank/DDBJ databases">
        <title>The Genome Sequence of None.</title>
        <authorList>
            <consortium name="The Broad Institute Genomics Platform"/>
            <consortium name="The Broad Institute Genome Sequencing Center for Infectious Disease"/>
            <person name="Earl A.M."/>
            <person name="Onderdonk A.B."/>
            <person name="Kirby J."/>
            <person name="Ferraro M.J."/>
            <person name="Huang S."/>
            <person name="Spencer M."/>
            <person name="Fodor A."/>
            <person name="Hooper D."/>
            <person name="Dekker J."/>
            <person name="O'Brien T."/>
            <person name="Quan V."/>
            <person name="Gombosev A."/>
            <person name="Delaney M."/>
            <person name="DuBois A."/>
            <person name="Ernst C."/>
            <person name="Kim D.S."/>
            <person name="Rossman W."/>
            <person name="Gohs F."/>
            <person name="Petruso H."/>
            <person name="Nozar T."/>
            <person name="Mougeot F."/>
            <person name="Manson-McGuire A."/>
            <person name="Young S."/>
            <person name="Abouelleil A."/>
            <person name="Cao P."/>
            <person name="Chapman S.B."/>
            <person name="Griggs A."/>
            <person name="Priest M."/>
            <person name="Shea T."/>
            <person name="Wortman I."/>
            <person name="Wortman J.R."/>
            <person name="Nusbaum C."/>
            <person name="Birren B."/>
        </authorList>
    </citation>
    <scope>NUCLEOTIDE SEQUENCE [LARGE SCALE GENOMIC DNA]</scope>
    <source>
        <strain evidence="5 9">MGH87</strain>
    </source>
</reference>
<dbReference type="Proteomes" id="UP001175817">
    <property type="component" value="Unassembled WGS sequence"/>
</dbReference>
<dbReference type="SUPFAM" id="SSF46894">
    <property type="entry name" value="C-terminal effector domain of the bipartite response regulators"/>
    <property type="match status" value="1"/>
</dbReference>
<gene>
    <name evidence="6" type="ORF">N5C89_27880</name>
    <name evidence="8" type="ORF">NP224_13715</name>
    <name evidence="7" type="ORF">QAB24_013800</name>
    <name evidence="5" type="ORF">SK91_01894</name>
</gene>
<evidence type="ECO:0000256" key="3">
    <source>
        <dbReference type="ARBA" id="ARBA00023163"/>
    </source>
</evidence>
<dbReference type="EMBL" id="JARTTH020000001">
    <property type="protein sequence ID" value="MEC6051570.1"/>
    <property type="molecule type" value="Genomic_DNA"/>
</dbReference>
<proteinExistence type="predicted"/>
<accession>A0A0J2HVS3</accession>
<sequence length="324" mass="37764">MMDDTRGTYLPVYVATENNYFSQGVVFLLEELFEDEFSGNITVSLVKKLQEADLIVQVQSPGEKAFDWVDCQRFRAHNDYKFKLLKKKWLSVYPRSEHYDKNFHCPVVSSVLAMRNSVATIRRKLFMLFFADLMCGPPDLRKPNCNKCPGPYQLTWREQLMLGYLSQGLGHDEISRKMGCSIKALSGYRRSIMRKVNITRYSDFVSWLGTKSVSDKYAEVVNNHERDADEDQLIWKTTLSGDMERQLDDKERALQSIKRLTKKRLRKSELDDEVWLTTREIANEMDISIYSMRYLLCQMESNGKVISIKTGKGRSHTLRWKLAS</sequence>
<evidence type="ECO:0000259" key="4">
    <source>
        <dbReference type="SMART" id="SM00421"/>
    </source>
</evidence>
<evidence type="ECO:0000313" key="10">
    <source>
        <dbReference type="Proteomes" id="UP001159937"/>
    </source>
</evidence>
<reference evidence="7" key="5">
    <citation type="submission" date="2024-01" db="EMBL/GenBank/DDBJ databases">
        <authorList>
            <person name="Macesic N."/>
        </authorList>
    </citation>
    <scope>NUCLEOTIDE SEQUENCE</scope>
    <source>
        <strain evidence="7">CPO078</strain>
    </source>
</reference>